<dbReference type="Pfam" id="PF00990">
    <property type="entry name" value="GGDEF"/>
    <property type="match status" value="1"/>
</dbReference>
<evidence type="ECO:0000259" key="2">
    <source>
        <dbReference type="PROSITE" id="PS50887"/>
    </source>
</evidence>
<dbReference type="PROSITE" id="PS51832">
    <property type="entry name" value="HD_GYP"/>
    <property type="match status" value="1"/>
</dbReference>
<dbReference type="NCBIfam" id="TIGR00254">
    <property type="entry name" value="GGDEF"/>
    <property type="match status" value="1"/>
</dbReference>
<dbReference type="CDD" id="cd00130">
    <property type="entry name" value="PAS"/>
    <property type="match status" value="1"/>
</dbReference>
<dbReference type="InterPro" id="IPR003018">
    <property type="entry name" value="GAF"/>
</dbReference>
<dbReference type="Pfam" id="PF13487">
    <property type="entry name" value="HD_5"/>
    <property type="match status" value="1"/>
</dbReference>
<dbReference type="SUPFAM" id="SSF55073">
    <property type="entry name" value="Nucleotide cyclase"/>
    <property type="match status" value="1"/>
</dbReference>
<dbReference type="PANTHER" id="PTHR43155">
    <property type="entry name" value="CYCLIC DI-GMP PHOSPHODIESTERASE PA4108-RELATED"/>
    <property type="match status" value="1"/>
</dbReference>
<dbReference type="NCBIfam" id="TIGR00229">
    <property type="entry name" value="sensory_box"/>
    <property type="match status" value="2"/>
</dbReference>
<evidence type="ECO:0000313" key="4">
    <source>
        <dbReference type="EMBL" id="MBF8436382.1"/>
    </source>
</evidence>
<feature type="domain" description="PAS" evidence="1">
    <location>
        <begin position="267"/>
        <end position="318"/>
    </location>
</feature>
<dbReference type="PROSITE" id="PS50112">
    <property type="entry name" value="PAS"/>
    <property type="match status" value="2"/>
</dbReference>
<dbReference type="CDD" id="cd01949">
    <property type="entry name" value="GGDEF"/>
    <property type="match status" value="1"/>
</dbReference>
<dbReference type="InterPro" id="IPR029016">
    <property type="entry name" value="GAF-like_dom_sf"/>
</dbReference>
<gene>
    <name evidence="4" type="ORF">I0Q91_04755</name>
</gene>
<dbReference type="SUPFAM" id="SSF55785">
    <property type="entry name" value="PYP-like sensor domain (PAS domain)"/>
    <property type="match status" value="3"/>
</dbReference>
<feature type="domain" description="GGDEF" evidence="2">
    <location>
        <begin position="568"/>
        <end position="701"/>
    </location>
</feature>
<dbReference type="InterPro" id="IPR037522">
    <property type="entry name" value="HD_GYP_dom"/>
</dbReference>
<dbReference type="Gene3D" id="3.30.450.20">
    <property type="entry name" value="PAS domain"/>
    <property type="match status" value="3"/>
</dbReference>
<protein>
    <submittedName>
        <fullName evidence="4">Diguanylate cyclase</fullName>
    </submittedName>
</protein>
<dbReference type="Pfam" id="PF00989">
    <property type="entry name" value="PAS"/>
    <property type="match status" value="1"/>
</dbReference>
<sequence>MLNHEKLSNNKIKDRIIKENLLNSLPDPLFIIDKDGNIIDCFVGSPQDLKVPIERLYGNNLKAFLSKEKLAEAMGLIEKIIKDKNKDRDNYYKFKFKINNNGIIDYYESNLLHYIGDKIIAIVRNVTEQKKLEIELKKQKNLYQKIFNLAPVGIMIADNNADIIDVNKQLADINKAAPEDFIGKNVLDSMVDKKNLNRARNNLEKIFAGETINTEIKDKDSQGNEIYIHLIETAINFEDDKKGFISLQTDITDRKKREAVLEFNEYLIQNAAIAIFRVSPQGIIENVNNKASEILGYKKQDLIGKKISDISESLNEDELQKNWESIKAKKFTKIETEVLTADRESLPVEITSHYLKYKGREYEIAYLQDISERVKAEDNLRKQKDIVKQLHQTALSLSQCETEEEILINTIEAAENILDFNICDISLVENDKIVTEITSDAASVNKDLTIPVTEGLAGKTYRRRQSFLVNDLNKDKDATPVNPEFRSAISIPIKDFGVFQAVATRKDAFSEEDLDLAEILISHMATALEQVKYKNEIEYKSFHDDLTDTYNRRFFEEEIKRIDTERQLPISIIMTDLNGLKIINDSHGHEFGDRLLKEAANIIKESLRQEDILARFGGDEFAILLPATSRSESEKIVERIKSKCQETLNNKLPISLGVGVATKDDPDEEITHTLKRADNNMYQNKLLASRSTKNKIVTSLLNTLRTKSDETEEHSQRMIDLSEKLGKSLGLSGTELNKLSLLASLHDIGKTSISEEVLNKPGSLTEEEWELIREHPERGYRIATATEEFAIIAREILCHHERWDGRGYPNKLKGKEIPYLSRIIAIVDAYDVMTNERPYSRAISKEKALEEIEAEAGKQFDPEIVAEFLEILA</sequence>
<organism evidence="4 5">
    <name type="scientific">Halonatronomonas betaini</name>
    <dbReference type="NCBI Taxonomy" id="2778430"/>
    <lineage>
        <taxon>Bacteria</taxon>
        <taxon>Bacillati</taxon>
        <taxon>Bacillota</taxon>
        <taxon>Clostridia</taxon>
        <taxon>Halanaerobiales</taxon>
        <taxon>Halarsenatibacteraceae</taxon>
        <taxon>Halonatronomonas</taxon>
    </lineage>
</organism>
<dbReference type="InterPro" id="IPR003607">
    <property type="entry name" value="HD/PDEase_dom"/>
</dbReference>
<dbReference type="SMART" id="SM00471">
    <property type="entry name" value="HDc"/>
    <property type="match status" value="1"/>
</dbReference>
<dbReference type="PANTHER" id="PTHR43155:SF2">
    <property type="entry name" value="CYCLIC DI-GMP PHOSPHODIESTERASE PA4108"/>
    <property type="match status" value="1"/>
</dbReference>
<reference evidence="4" key="1">
    <citation type="submission" date="2020-11" db="EMBL/GenBank/DDBJ databases">
        <title>Halonatronomonas betainensis gen. nov., sp. nov. a novel haloalkaliphilic representative of the family Halanaerobiacae capable of betaine degradation.</title>
        <authorList>
            <person name="Boltyanskaya Y."/>
            <person name="Kevbrin V."/>
            <person name="Detkova E."/>
            <person name="Grouzdev D.S."/>
            <person name="Koziaeva V."/>
            <person name="Zhilina T."/>
        </authorList>
    </citation>
    <scope>NUCLEOTIDE SEQUENCE</scope>
    <source>
        <strain evidence="4">Z-7014</strain>
    </source>
</reference>
<proteinExistence type="predicted"/>
<dbReference type="Proteomes" id="UP000621436">
    <property type="component" value="Unassembled WGS sequence"/>
</dbReference>
<dbReference type="InterPro" id="IPR000160">
    <property type="entry name" value="GGDEF_dom"/>
</dbReference>
<feature type="domain" description="HD-GYP" evidence="3">
    <location>
        <begin position="689"/>
        <end position="873"/>
    </location>
</feature>
<evidence type="ECO:0000259" key="1">
    <source>
        <dbReference type="PROSITE" id="PS50112"/>
    </source>
</evidence>
<dbReference type="Gene3D" id="3.30.450.40">
    <property type="match status" value="1"/>
</dbReference>
<dbReference type="InterPro" id="IPR035965">
    <property type="entry name" value="PAS-like_dom_sf"/>
</dbReference>
<dbReference type="SUPFAM" id="SSF55781">
    <property type="entry name" value="GAF domain-like"/>
    <property type="match status" value="1"/>
</dbReference>
<dbReference type="GO" id="GO:0006355">
    <property type="term" value="P:regulation of DNA-templated transcription"/>
    <property type="evidence" value="ECO:0007669"/>
    <property type="project" value="InterPro"/>
</dbReference>
<dbReference type="SMART" id="SM00065">
    <property type="entry name" value="GAF"/>
    <property type="match status" value="1"/>
</dbReference>
<dbReference type="InterPro" id="IPR000014">
    <property type="entry name" value="PAS"/>
</dbReference>
<dbReference type="SMART" id="SM00267">
    <property type="entry name" value="GGDEF"/>
    <property type="match status" value="1"/>
</dbReference>
<accession>A0A931AQ11</accession>
<dbReference type="InterPro" id="IPR043128">
    <property type="entry name" value="Rev_trsase/Diguanyl_cyclase"/>
</dbReference>
<comment type="caution">
    <text evidence="4">The sequence shown here is derived from an EMBL/GenBank/DDBJ whole genome shotgun (WGS) entry which is preliminary data.</text>
</comment>
<feature type="domain" description="PAS" evidence="1">
    <location>
        <begin position="139"/>
        <end position="210"/>
    </location>
</feature>
<dbReference type="Pfam" id="PF13426">
    <property type="entry name" value="PAS_9"/>
    <property type="match status" value="1"/>
</dbReference>
<dbReference type="AlphaFoldDB" id="A0A931AQ11"/>
<dbReference type="Gene3D" id="1.10.3210.10">
    <property type="entry name" value="Hypothetical protein af1432"/>
    <property type="match status" value="1"/>
</dbReference>
<dbReference type="SUPFAM" id="SSF109604">
    <property type="entry name" value="HD-domain/PDEase-like"/>
    <property type="match status" value="1"/>
</dbReference>
<name>A0A931AQ11_9FIRM</name>
<dbReference type="RefSeq" id="WP_270453245.1">
    <property type="nucleotide sequence ID" value="NZ_JADPIE010000002.1"/>
</dbReference>
<dbReference type="SMART" id="SM00091">
    <property type="entry name" value="PAS"/>
    <property type="match status" value="3"/>
</dbReference>
<keyword evidence="5" id="KW-1185">Reference proteome</keyword>
<dbReference type="Gene3D" id="3.30.70.270">
    <property type="match status" value="1"/>
</dbReference>
<dbReference type="PROSITE" id="PS50887">
    <property type="entry name" value="GGDEF"/>
    <property type="match status" value="1"/>
</dbReference>
<dbReference type="InterPro" id="IPR029787">
    <property type="entry name" value="Nucleotide_cyclase"/>
</dbReference>
<dbReference type="Pfam" id="PF13185">
    <property type="entry name" value="GAF_2"/>
    <property type="match status" value="1"/>
</dbReference>
<evidence type="ECO:0000259" key="3">
    <source>
        <dbReference type="PROSITE" id="PS51832"/>
    </source>
</evidence>
<dbReference type="EMBL" id="JADPIE010000002">
    <property type="protein sequence ID" value="MBF8436382.1"/>
    <property type="molecule type" value="Genomic_DNA"/>
</dbReference>
<dbReference type="InterPro" id="IPR013767">
    <property type="entry name" value="PAS_fold"/>
</dbReference>
<evidence type="ECO:0000313" key="5">
    <source>
        <dbReference type="Proteomes" id="UP000621436"/>
    </source>
</evidence>
<dbReference type="CDD" id="cd00077">
    <property type="entry name" value="HDc"/>
    <property type="match status" value="1"/>
</dbReference>